<dbReference type="RefSeq" id="WP_087709471.1">
    <property type="nucleotide sequence ID" value="NZ_MVAG01000117.1"/>
</dbReference>
<sequence>MKQNSNFNWQKIYLDYSPKLLGICRRYIDDIYTAEDIVQDSFITAIQKNDQLNDEKALFAWLKKIVVNNALQHIRKHSKDTFVTTEPSEIPDTYSEMDHHLLEEKNVFVYDFTSEELLSSIDSLPSHHKSVFNLYFIENHSHAEISGLLGITINTSKSHLLRAKKAVQNYLMKNFVNQNTPKKKMAQLLVIFGLGGLLWAQTFKSKFADFTIPPSKKLQIPSDLKIDNVAFSSSGKSLKKKIIIGGTFLIIIVLSVFFINPKNSFFTTDHDSVSSTFKNKGEIKNKEIKEYLETINFDKKEKSDNDAVNQSATNIIEEKNTSKTKINDDETGLKSRPVLKKTAANDTIEETQQKIIVVKKIIKRDTVFIEK</sequence>
<comment type="caution">
    <text evidence="10">The sequence shown here is derived from an EMBL/GenBank/DDBJ whole genome shotgun (WGS) entry which is preliminary data.</text>
</comment>
<dbReference type="InterPro" id="IPR007627">
    <property type="entry name" value="RNA_pol_sigma70_r2"/>
</dbReference>
<dbReference type="GO" id="GO:0016987">
    <property type="term" value="F:sigma factor activity"/>
    <property type="evidence" value="ECO:0007669"/>
    <property type="project" value="UniProtKB-KW"/>
</dbReference>
<evidence type="ECO:0000256" key="7">
    <source>
        <dbReference type="SAM" id="Phobius"/>
    </source>
</evidence>
<dbReference type="Pfam" id="PF08281">
    <property type="entry name" value="Sigma70_r4_2"/>
    <property type="match status" value="1"/>
</dbReference>
<dbReference type="InterPro" id="IPR036388">
    <property type="entry name" value="WH-like_DNA-bd_sf"/>
</dbReference>
<protein>
    <recommendedName>
        <fullName evidence="6">RNA polymerase sigma factor</fullName>
    </recommendedName>
</protein>
<dbReference type="GO" id="GO:0003677">
    <property type="term" value="F:DNA binding"/>
    <property type="evidence" value="ECO:0007669"/>
    <property type="project" value="UniProtKB-KW"/>
</dbReference>
<evidence type="ECO:0000256" key="4">
    <source>
        <dbReference type="ARBA" id="ARBA00023125"/>
    </source>
</evidence>
<feature type="domain" description="RNA polymerase sigma-70 region 2" evidence="8">
    <location>
        <begin position="13"/>
        <end position="78"/>
    </location>
</feature>
<comment type="similarity">
    <text evidence="1 6">Belongs to the sigma-70 factor family. ECF subfamily.</text>
</comment>
<dbReference type="SUPFAM" id="SSF88946">
    <property type="entry name" value="Sigma2 domain of RNA polymerase sigma factors"/>
    <property type="match status" value="1"/>
</dbReference>
<evidence type="ECO:0000256" key="6">
    <source>
        <dbReference type="RuleBase" id="RU000716"/>
    </source>
</evidence>
<evidence type="ECO:0000259" key="8">
    <source>
        <dbReference type="Pfam" id="PF04542"/>
    </source>
</evidence>
<keyword evidence="2 6" id="KW-0805">Transcription regulation</keyword>
<dbReference type="Gene3D" id="1.10.1740.10">
    <property type="match status" value="1"/>
</dbReference>
<dbReference type="InterPro" id="IPR013325">
    <property type="entry name" value="RNA_pol_sigma_r2"/>
</dbReference>
<evidence type="ECO:0000256" key="5">
    <source>
        <dbReference type="ARBA" id="ARBA00023163"/>
    </source>
</evidence>
<feature type="transmembrane region" description="Helical" evidence="7">
    <location>
        <begin position="242"/>
        <end position="259"/>
    </location>
</feature>
<dbReference type="EMBL" id="MVAG01000117">
    <property type="protein sequence ID" value="OVE57100.1"/>
    <property type="molecule type" value="Genomic_DNA"/>
</dbReference>
<keyword evidence="7" id="KW-0812">Transmembrane</keyword>
<dbReference type="CDD" id="cd06171">
    <property type="entry name" value="Sigma70_r4"/>
    <property type="match status" value="1"/>
</dbReference>
<evidence type="ECO:0000256" key="3">
    <source>
        <dbReference type="ARBA" id="ARBA00023082"/>
    </source>
</evidence>
<evidence type="ECO:0000313" key="11">
    <source>
        <dbReference type="Proteomes" id="UP000196355"/>
    </source>
</evidence>
<dbReference type="NCBIfam" id="TIGR02937">
    <property type="entry name" value="sigma70-ECF"/>
    <property type="match status" value="1"/>
</dbReference>
<keyword evidence="3 6" id="KW-0731">Sigma factor</keyword>
<organism evidence="10 11">
    <name type="scientific">Chryseobacterium mucoviscidosis</name>
    <dbReference type="NCBI Taxonomy" id="1945581"/>
    <lineage>
        <taxon>Bacteria</taxon>
        <taxon>Pseudomonadati</taxon>
        <taxon>Bacteroidota</taxon>
        <taxon>Flavobacteriia</taxon>
        <taxon>Flavobacteriales</taxon>
        <taxon>Weeksellaceae</taxon>
        <taxon>Chryseobacterium group</taxon>
        <taxon>Chryseobacterium</taxon>
    </lineage>
</organism>
<dbReference type="InterPro" id="IPR000838">
    <property type="entry name" value="RNA_pol_sigma70_ECF_CS"/>
</dbReference>
<reference evidence="11" key="1">
    <citation type="submission" date="2017-02" db="EMBL/GenBank/DDBJ databases">
        <authorList>
            <person name="Tetz G."/>
            <person name="Tetz V."/>
        </authorList>
    </citation>
    <scope>NUCLEOTIDE SEQUENCE [LARGE SCALE GENOMIC DNA]</scope>
    <source>
        <strain evidence="11">VT16-26</strain>
    </source>
</reference>
<dbReference type="PROSITE" id="PS01063">
    <property type="entry name" value="SIGMA70_ECF"/>
    <property type="match status" value="1"/>
</dbReference>
<dbReference type="AlphaFoldDB" id="A0A202C050"/>
<dbReference type="SUPFAM" id="SSF88659">
    <property type="entry name" value="Sigma3 and sigma4 domains of RNA polymerase sigma factors"/>
    <property type="match status" value="1"/>
</dbReference>
<feature type="transmembrane region" description="Helical" evidence="7">
    <location>
        <begin position="185"/>
        <end position="203"/>
    </location>
</feature>
<dbReference type="PANTHER" id="PTHR43133">
    <property type="entry name" value="RNA POLYMERASE ECF-TYPE SIGMA FACTO"/>
    <property type="match status" value="1"/>
</dbReference>
<dbReference type="InterPro" id="IPR014284">
    <property type="entry name" value="RNA_pol_sigma-70_dom"/>
</dbReference>
<dbReference type="GO" id="GO:0006352">
    <property type="term" value="P:DNA-templated transcription initiation"/>
    <property type="evidence" value="ECO:0007669"/>
    <property type="project" value="InterPro"/>
</dbReference>
<keyword evidence="7" id="KW-1133">Transmembrane helix</keyword>
<evidence type="ECO:0000256" key="2">
    <source>
        <dbReference type="ARBA" id="ARBA00023015"/>
    </source>
</evidence>
<dbReference type="PANTHER" id="PTHR43133:SF46">
    <property type="entry name" value="RNA POLYMERASE SIGMA-70 FACTOR ECF SUBFAMILY"/>
    <property type="match status" value="1"/>
</dbReference>
<name>A0A202C050_9FLAO</name>
<evidence type="ECO:0000256" key="1">
    <source>
        <dbReference type="ARBA" id="ARBA00010641"/>
    </source>
</evidence>
<dbReference type="InterPro" id="IPR013324">
    <property type="entry name" value="RNA_pol_sigma_r3/r4-like"/>
</dbReference>
<evidence type="ECO:0000259" key="9">
    <source>
        <dbReference type="Pfam" id="PF08281"/>
    </source>
</evidence>
<dbReference type="Proteomes" id="UP000196355">
    <property type="component" value="Unassembled WGS sequence"/>
</dbReference>
<keyword evidence="7" id="KW-0472">Membrane</keyword>
<dbReference type="InterPro" id="IPR013249">
    <property type="entry name" value="RNA_pol_sigma70_r4_t2"/>
</dbReference>
<proteinExistence type="inferred from homology"/>
<dbReference type="InterPro" id="IPR039425">
    <property type="entry name" value="RNA_pol_sigma-70-like"/>
</dbReference>
<keyword evidence="11" id="KW-1185">Reference proteome</keyword>
<keyword evidence="4 6" id="KW-0238">DNA-binding</keyword>
<keyword evidence="5 6" id="KW-0804">Transcription</keyword>
<evidence type="ECO:0000313" key="10">
    <source>
        <dbReference type="EMBL" id="OVE57100.1"/>
    </source>
</evidence>
<dbReference type="Gene3D" id="1.10.10.10">
    <property type="entry name" value="Winged helix-like DNA-binding domain superfamily/Winged helix DNA-binding domain"/>
    <property type="match status" value="1"/>
</dbReference>
<feature type="domain" description="RNA polymerase sigma factor 70 region 4 type 2" evidence="9">
    <location>
        <begin position="115"/>
        <end position="166"/>
    </location>
</feature>
<gene>
    <name evidence="10" type="ORF">B0E34_11140</name>
</gene>
<accession>A0A202C050</accession>
<dbReference type="Pfam" id="PF04542">
    <property type="entry name" value="Sigma70_r2"/>
    <property type="match status" value="1"/>
</dbReference>